<evidence type="ECO:0000313" key="1">
    <source>
        <dbReference type="EMBL" id="CDW45982.1"/>
    </source>
</evidence>
<proteinExistence type="predicted"/>
<dbReference type="EMBL" id="HACA01028621">
    <property type="protein sequence ID" value="CDW45982.1"/>
    <property type="molecule type" value="Transcribed_RNA"/>
</dbReference>
<protein>
    <submittedName>
        <fullName evidence="1">Uncharacterized protein</fullName>
    </submittedName>
</protein>
<sequence length="41" mass="5097">MLDLIRCLFPYTCTNTYKKRPYDQYRLERLLQPSNLQIFQL</sequence>
<reference evidence="1" key="1">
    <citation type="submission" date="2014-05" db="EMBL/GenBank/DDBJ databases">
        <authorList>
            <person name="Chronopoulou M."/>
        </authorList>
    </citation>
    <scope>NUCLEOTIDE SEQUENCE</scope>
    <source>
        <tissue evidence="1">Whole organism</tissue>
    </source>
</reference>
<name>A0A0K2V755_LEPSM</name>
<organism evidence="1">
    <name type="scientific">Lepeophtheirus salmonis</name>
    <name type="common">Salmon louse</name>
    <name type="synonym">Caligus salmonis</name>
    <dbReference type="NCBI Taxonomy" id="72036"/>
    <lineage>
        <taxon>Eukaryota</taxon>
        <taxon>Metazoa</taxon>
        <taxon>Ecdysozoa</taxon>
        <taxon>Arthropoda</taxon>
        <taxon>Crustacea</taxon>
        <taxon>Multicrustacea</taxon>
        <taxon>Hexanauplia</taxon>
        <taxon>Copepoda</taxon>
        <taxon>Siphonostomatoida</taxon>
        <taxon>Caligidae</taxon>
        <taxon>Lepeophtheirus</taxon>
    </lineage>
</organism>
<dbReference type="AlphaFoldDB" id="A0A0K2V755"/>
<accession>A0A0K2V755</accession>